<comment type="caution">
    <text evidence="2">The sequence shown here is derived from an EMBL/GenBank/DDBJ whole genome shotgun (WGS) entry which is preliminary data.</text>
</comment>
<organism evidence="2 3">
    <name type="scientific">Aquamicrobium lusatiense</name>
    <dbReference type="NCBI Taxonomy" id="89772"/>
    <lineage>
        <taxon>Bacteria</taxon>
        <taxon>Pseudomonadati</taxon>
        <taxon>Pseudomonadota</taxon>
        <taxon>Alphaproteobacteria</taxon>
        <taxon>Hyphomicrobiales</taxon>
        <taxon>Phyllobacteriaceae</taxon>
        <taxon>Aquamicrobium</taxon>
    </lineage>
</organism>
<dbReference type="EMBL" id="JACHEU010000001">
    <property type="protein sequence ID" value="MBB6013213.1"/>
    <property type="molecule type" value="Genomic_DNA"/>
</dbReference>
<evidence type="ECO:0008006" key="4">
    <source>
        <dbReference type="Google" id="ProtNLM"/>
    </source>
</evidence>
<dbReference type="AlphaFoldDB" id="A0A7W9S586"/>
<dbReference type="RefSeq" id="WP_183830776.1">
    <property type="nucleotide sequence ID" value="NZ_JACHEU010000001.1"/>
</dbReference>
<accession>A0A7W9S586</accession>
<name>A0A7W9S586_9HYPH</name>
<evidence type="ECO:0000313" key="2">
    <source>
        <dbReference type="EMBL" id="MBB6013213.1"/>
    </source>
</evidence>
<proteinExistence type="predicted"/>
<protein>
    <recommendedName>
        <fullName evidence="4">Tat pathway signal sequence domain protein</fullName>
    </recommendedName>
</protein>
<reference evidence="2 3" key="1">
    <citation type="submission" date="2020-08" db="EMBL/GenBank/DDBJ databases">
        <title>Genomic Encyclopedia of Type Strains, Phase IV (KMG-IV): sequencing the most valuable type-strain genomes for metagenomic binning, comparative biology and taxonomic classification.</title>
        <authorList>
            <person name="Goeker M."/>
        </authorList>
    </citation>
    <scope>NUCLEOTIDE SEQUENCE [LARGE SCALE GENOMIC DNA]</scope>
    <source>
        <strain evidence="2 3">DSM 11099</strain>
    </source>
</reference>
<keyword evidence="1" id="KW-0732">Signal</keyword>
<feature type="signal peptide" evidence="1">
    <location>
        <begin position="1"/>
        <end position="22"/>
    </location>
</feature>
<gene>
    <name evidence="2" type="ORF">HNR59_002558</name>
</gene>
<keyword evidence="3" id="KW-1185">Reference proteome</keyword>
<evidence type="ECO:0000256" key="1">
    <source>
        <dbReference type="SAM" id="SignalP"/>
    </source>
</evidence>
<dbReference type="Proteomes" id="UP000533306">
    <property type="component" value="Unassembled WGS sequence"/>
</dbReference>
<sequence length="151" mass="15629">MTTVRFSTLLSIALLTSGTVAAGNASAQDTAPKSAPAALSLELNAAQPSDKGCRLTFVVNNGLGTDLTKASFEIALFNDSGVVDRMTVLDFKELPQGKTKVSRFDLAGIDCAKISRALVNGSNDCAGDGIEPTACMKALQPSSKTDINFGV</sequence>
<feature type="chain" id="PRO_5031424485" description="Tat pathway signal sequence domain protein" evidence="1">
    <location>
        <begin position="23"/>
        <end position="151"/>
    </location>
</feature>
<evidence type="ECO:0000313" key="3">
    <source>
        <dbReference type="Proteomes" id="UP000533306"/>
    </source>
</evidence>